<dbReference type="AlphaFoldDB" id="A0A4Y5SV83"/>
<feature type="compositionally biased region" description="Basic and acidic residues" evidence="9">
    <location>
        <begin position="372"/>
        <end position="385"/>
    </location>
</feature>
<comment type="similarity">
    <text evidence="1 5">Belongs to the metallo-dependent hydrolases superfamily. NagA family.</text>
</comment>
<keyword evidence="2 8" id="KW-0479">Metal-binding</keyword>
<proteinExistence type="inferred from homology"/>
<feature type="binding site" evidence="7">
    <location>
        <begin position="216"/>
        <end position="217"/>
    </location>
    <ligand>
        <name>substrate</name>
    </ligand>
</feature>
<dbReference type="PANTHER" id="PTHR11113:SF14">
    <property type="entry name" value="N-ACETYLGLUCOSAMINE-6-PHOSPHATE DEACETYLASE"/>
    <property type="match status" value="1"/>
</dbReference>
<keyword evidence="11" id="KW-0614">Plasmid</keyword>
<feature type="binding site" evidence="8">
    <location>
        <position position="126"/>
    </location>
    <ligand>
        <name>Zn(2+)</name>
        <dbReference type="ChEBI" id="CHEBI:29105"/>
    </ligand>
</feature>
<comment type="cofactor">
    <cofactor evidence="8">
        <name>a divalent metal cation</name>
        <dbReference type="ChEBI" id="CHEBI:60240"/>
    </cofactor>
    <text evidence="8">Binds 1 divalent metal cation per subunit.</text>
</comment>
<feature type="binding site" evidence="8">
    <location>
        <position position="213"/>
    </location>
    <ligand>
        <name>Zn(2+)</name>
        <dbReference type="ChEBI" id="CHEBI:29105"/>
    </ligand>
</feature>
<name>A0A4Y5SV83_9RHOB</name>
<evidence type="ECO:0000313" key="12">
    <source>
        <dbReference type="Proteomes" id="UP000296374"/>
    </source>
</evidence>
<feature type="binding site" evidence="7">
    <location>
        <position position="224"/>
    </location>
    <ligand>
        <name>substrate</name>
    </ligand>
</feature>
<dbReference type="RefSeq" id="WP_139616372.1">
    <property type="nucleotide sequence ID" value="NZ_CP040764.1"/>
</dbReference>
<dbReference type="InterPro" id="IPR011059">
    <property type="entry name" value="Metal-dep_hydrolase_composite"/>
</dbReference>
<accession>A0A4Y5SV83</accession>
<dbReference type="InterPro" id="IPR003764">
    <property type="entry name" value="GlcNAc_6-P_deAcase"/>
</dbReference>
<geneLocation type="plasmid" evidence="11 12">
    <name>unnamed3</name>
</geneLocation>
<feature type="active site" description="Proton donor/acceptor" evidence="6">
    <location>
        <position position="269"/>
    </location>
</feature>
<feature type="region of interest" description="Disordered" evidence="9">
    <location>
        <begin position="370"/>
        <end position="392"/>
    </location>
</feature>
<dbReference type="InterPro" id="IPR032466">
    <property type="entry name" value="Metal_Hydrolase"/>
</dbReference>
<feature type="binding site" evidence="8">
    <location>
        <position position="192"/>
    </location>
    <ligand>
        <name>Zn(2+)</name>
        <dbReference type="ChEBI" id="CHEBI:29105"/>
    </ligand>
</feature>
<reference evidence="12" key="1">
    <citation type="submission" date="2019-05" db="EMBL/GenBank/DDBJ databases">
        <title>Tamlana fucoidanivorans sp. nov., isolated from the surface of algae collected from Fujian province in China.</title>
        <authorList>
            <person name="Li J."/>
        </authorList>
    </citation>
    <scope>NUCLEOTIDE SEQUENCE [LARGE SCALE GENOMIC DNA]</scope>
    <source>
        <strain evidence="12">2251</strain>
        <plasmid evidence="12">unnamed3</plasmid>
    </source>
</reference>
<protein>
    <submittedName>
        <fullName evidence="11">N-acetylglucosamine-6-phosphate deacetylase</fullName>
        <ecNumber evidence="11">3.5.1.25</ecNumber>
    </submittedName>
</protein>
<dbReference type="GO" id="GO:0006046">
    <property type="term" value="P:N-acetylglucosamine catabolic process"/>
    <property type="evidence" value="ECO:0007669"/>
    <property type="project" value="TreeGrafter"/>
</dbReference>
<evidence type="ECO:0000256" key="7">
    <source>
        <dbReference type="PIRSR" id="PIRSR038994-2"/>
    </source>
</evidence>
<dbReference type="PANTHER" id="PTHR11113">
    <property type="entry name" value="N-ACETYLGLUCOSAMINE-6-PHOSPHATE DEACETYLASE"/>
    <property type="match status" value="1"/>
</dbReference>
<dbReference type="EC" id="3.5.1.25" evidence="11"/>
<dbReference type="Gene3D" id="2.30.40.10">
    <property type="entry name" value="Urease, subunit C, domain 1"/>
    <property type="match status" value="1"/>
</dbReference>
<dbReference type="InterPro" id="IPR006680">
    <property type="entry name" value="Amidohydro-rel"/>
</dbReference>
<dbReference type="EMBL" id="CP040764">
    <property type="protein sequence ID" value="QDA36664.1"/>
    <property type="molecule type" value="Genomic_DNA"/>
</dbReference>
<evidence type="ECO:0000313" key="11">
    <source>
        <dbReference type="EMBL" id="QDA36664.1"/>
    </source>
</evidence>
<feature type="domain" description="Amidohydrolase-related" evidence="10">
    <location>
        <begin position="48"/>
        <end position="362"/>
    </location>
</feature>
<evidence type="ECO:0000256" key="8">
    <source>
        <dbReference type="PIRSR" id="PIRSR038994-3"/>
    </source>
</evidence>
<dbReference type="Proteomes" id="UP000296374">
    <property type="component" value="Plasmid unnamed3"/>
</dbReference>
<evidence type="ECO:0000259" key="10">
    <source>
        <dbReference type="Pfam" id="PF01979"/>
    </source>
</evidence>
<dbReference type="GO" id="GO:0008448">
    <property type="term" value="F:N-acetylglucosamine-6-phosphate deacetylase activity"/>
    <property type="evidence" value="ECO:0007669"/>
    <property type="project" value="UniProtKB-EC"/>
</dbReference>
<evidence type="ECO:0000256" key="3">
    <source>
        <dbReference type="ARBA" id="ARBA00022801"/>
    </source>
</evidence>
<sequence length="392" mass="40311">MRHVLTGARIFDGTRLLTDHALVIEDGRIAGLPPLAEAPPATRQVAGILAPGFVDLQVNGGAGLMVGGDTDPDALRRICAAHRALGCAGILPTLITDTAEVTARVIAAGIRAAQDGTPGFLGLHLEGPHLDPRRAGAHDPALIRPMEEADLARLIAAARALPVLMVTLAPEAATPAQIAALTQAGVIVSLGHSDCSFEAARAAFGAGAQAATHLFNAMSQMGHRAPGLVGAVLSGQAFAGLIADGLHVHPEALRIALAARPEGLFLVSDCMAFAGTDRTRMTLHGRTVQREDGRLTLPDGTLAGADLRLDGALRLLVSDLGVPVARALAMATRVPAGLARIGDRVGALAPGRAAEVILLDDDLRLAGIWQDGDLRPVPPDDRGPERNPAPGA</sequence>
<dbReference type="Gene3D" id="3.20.20.140">
    <property type="entry name" value="Metal-dependent hydrolases"/>
    <property type="match status" value="1"/>
</dbReference>
<evidence type="ECO:0000256" key="4">
    <source>
        <dbReference type="ARBA" id="ARBA00023277"/>
    </source>
</evidence>
<feature type="binding site" evidence="7">
    <location>
        <position position="137"/>
    </location>
    <ligand>
        <name>substrate</name>
    </ligand>
</feature>
<dbReference type="KEGG" id="plia:E4191_21480"/>
<evidence type="ECO:0000256" key="9">
    <source>
        <dbReference type="SAM" id="MobiDB-lite"/>
    </source>
</evidence>
<evidence type="ECO:0000256" key="5">
    <source>
        <dbReference type="PIRNR" id="PIRNR038994"/>
    </source>
</evidence>
<dbReference type="NCBIfam" id="TIGR00221">
    <property type="entry name" value="nagA"/>
    <property type="match status" value="1"/>
</dbReference>
<organism evidence="11 12">
    <name type="scientific">Paracoccus liaowanqingii</name>
    <dbReference type="NCBI Taxonomy" id="2560053"/>
    <lineage>
        <taxon>Bacteria</taxon>
        <taxon>Pseudomonadati</taxon>
        <taxon>Pseudomonadota</taxon>
        <taxon>Alphaproteobacteria</taxon>
        <taxon>Rhodobacterales</taxon>
        <taxon>Paracoccaceae</taxon>
        <taxon>Paracoccus</taxon>
    </lineage>
</organism>
<gene>
    <name evidence="11" type="primary">nagA</name>
    <name evidence="11" type="ORF">E4191_21480</name>
</gene>
<feature type="binding site" evidence="7">
    <location>
        <begin position="302"/>
        <end position="304"/>
    </location>
    <ligand>
        <name>substrate</name>
    </ligand>
</feature>
<evidence type="ECO:0000256" key="2">
    <source>
        <dbReference type="ARBA" id="ARBA00022723"/>
    </source>
</evidence>
<dbReference type="SUPFAM" id="SSF51338">
    <property type="entry name" value="Composite domain of metallo-dependent hydrolases"/>
    <property type="match status" value="1"/>
</dbReference>
<feature type="binding site" evidence="7">
    <location>
        <position position="247"/>
    </location>
    <ligand>
        <name>substrate</name>
    </ligand>
</feature>
<evidence type="ECO:0000256" key="6">
    <source>
        <dbReference type="PIRSR" id="PIRSR038994-1"/>
    </source>
</evidence>
<evidence type="ECO:0000256" key="1">
    <source>
        <dbReference type="ARBA" id="ARBA00010716"/>
    </source>
</evidence>
<dbReference type="PIRSF" id="PIRSF038994">
    <property type="entry name" value="NagA"/>
    <property type="match status" value="1"/>
</dbReference>
<dbReference type="Pfam" id="PF22643">
    <property type="entry name" value="NagA_N"/>
    <property type="match status" value="1"/>
</dbReference>
<keyword evidence="3 5" id="KW-0378">Hydrolase</keyword>
<dbReference type="SUPFAM" id="SSF51556">
    <property type="entry name" value="Metallo-dependent hydrolases"/>
    <property type="match status" value="1"/>
</dbReference>
<dbReference type="Pfam" id="PF01979">
    <property type="entry name" value="Amidohydro_1"/>
    <property type="match status" value="1"/>
</dbReference>
<dbReference type="GO" id="GO:0046872">
    <property type="term" value="F:metal ion binding"/>
    <property type="evidence" value="ECO:0007669"/>
    <property type="project" value="UniProtKB-KW"/>
</dbReference>
<keyword evidence="4 5" id="KW-0119">Carbohydrate metabolism</keyword>